<protein>
    <recommendedName>
        <fullName evidence="11">galacturonan 1,4-alpha-galacturonidase</fullName>
        <ecNumber evidence="11">3.2.1.67</ecNumber>
    </recommendedName>
</protein>
<evidence type="ECO:0000256" key="6">
    <source>
        <dbReference type="ARBA" id="ARBA00022801"/>
    </source>
</evidence>
<dbReference type="Gene3D" id="2.160.20.10">
    <property type="entry name" value="Single-stranded right-handed beta-helix, Pectin lyase-like"/>
    <property type="match status" value="2"/>
</dbReference>
<dbReference type="GO" id="GO:0071555">
    <property type="term" value="P:cell wall organization"/>
    <property type="evidence" value="ECO:0007669"/>
    <property type="project" value="UniProtKB-KW"/>
</dbReference>
<evidence type="ECO:0000256" key="11">
    <source>
        <dbReference type="ARBA" id="ARBA00038933"/>
    </source>
</evidence>
<evidence type="ECO:0000256" key="8">
    <source>
        <dbReference type="ARBA" id="ARBA00023180"/>
    </source>
</evidence>
<dbReference type="AlphaFoldDB" id="C9SU12"/>
<dbReference type="HOGENOM" id="CLU_016031_1_0_1"/>
<comment type="similarity">
    <text evidence="2 14">Belongs to the glycosyl hydrolase 28 family.</text>
</comment>
<dbReference type="PROSITE" id="PS00502">
    <property type="entry name" value="POLYGALACTURONASE"/>
    <property type="match status" value="1"/>
</dbReference>
<keyword evidence="8" id="KW-0325">Glycoprotein</keyword>
<dbReference type="GO" id="GO:0004650">
    <property type="term" value="F:polygalacturonase activity"/>
    <property type="evidence" value="ECO:0007669"/>
    <property type="project" value="InterPro"/>
</dbReference>
<dbReference type="GO" id="GO:0005576">
    <property type="term" value="C:extracellular region"/>
    <property type="evidence" value="ECO:0007669"/>
    <property type="project" value="UniProtKB-SubCell"/>
</dbReference>
<dbReference type="KEGG" id="val:VDBG_08433"/>
<name>C9SU12_VERA1</name>
<evidence type="ECO:0000256" key="10">
    <source>
        <dbReference type="ARBA" id="ARBA00023316"/>
    </source>
</evidence>
<dbReference type="GO" id="GO:0005975">
    <property type="term" value="P:carbohydrate metabolic process"/>
    <property type="evidence" value="ECO:0007669"/>
    <property type="project" value="InterPro"/>
</dbReference>
<gene>
    <name evidence="16" type="ORF">VDBG_08433</name>
</gene>
<keyword evidence="7" id="KW-1015">Disulfide bond</keyword>
<proteinExistence type="inferred from homology"/>
<evidence type="ECO:0000256" key="12">
    <source>
        <dbReference type="ARBA" id="ARBA00048766"/>
    </source>
</evidence>
<dbReference type="EMBL" id="DS985225">
    <property type="protein sequence ID" value="EEY22323.1"/>
    <property type="molecule type" value="Genomic_DNA"/>
</dbReference>
<comment type="subcellular location">
    <subcellularLocation>
        <location evidence="1">Secreted</location>
    </subcellularLocation>
</comment>
<evidence type="ECO:0000256" key="1">
    <source>
        <dbReference type="ARBA" id="ARBA00004613"/>
    </source>
</evidence>
<keyword evidence="10" id="KW-0961">Cell wall biogenesis/degradation</keyword>
<feature type="chain" id="PRO_5003002642" description="galacturonan 1,4-alpha-galacturonidase" evidence="15">
    <location>
        <begin position="20"/>
        <end position="375"/>
    </location>
</feature>
<dbReference type="InterPro" id="IPR000743">
    <property type="entry name" value="Glyco_hydro_28"/>
</dbReference>
<feature type="signal peptide" evidence="15">
    <location>
        <begin position="1"/>
        <end position="19"/>
    </location>
</feature>
<keyword evidence="9 14" id="KW-0326">Glycosidase</keyword>
<dbReference type="Proteomes" id="UP000008698">
    <property type="component" value="Unassembled WGS sequence"/>
</dbReference>
<dbReference type="SUPFAM" id="SSF51126">
    <property type="entry name" value="Pectin lyase-like"/>
    <property type="match status" value="1"/>
</dbReference>
<accession>C9SU12</accession>
<dbReference type="eggNOG" id="ENOG502QPPR">
    <property type="taxonomic scope" value="Eukaryota"/>
</dbReference>
<keyword evidence="3" id="KW-0964">Secreted</keyword>
<dbReference type="InterPro" id="IPR012334">
    <property type="entry name" value="Pectin_lyas_fold"/>
</dbReference>
<evidence type="ECO:0000256" key="9">
    <source>
        <dbReference type="ARBA" id="ARBA00023295"/>
    </source>
</evidence>
<evidence type="ECO:0000256" key="2">
    <source>
        <dbReference type="ARBA" id="ARBA00008834"/>
    </source>
</evidence>
<evidence type="ECO:0000313" key="16">
    <source>
        <dbReference type="EMBL" id="EEY22323.1"/>
    </source>
</evidence>
<evidence type="ECO:0000256" key="3">
    <source>
        <dbReference type="ARBA" id="ARBA00022525"/>
    </source>
</evidence>
<comment type="catalytic activity">
    <reaction evidence="12">
        <text>[(1-&gt;4)-alpha-D-galacturonosyl](n) + H2O = alpha-D-galacturonate + [(1-&gt;4)-alpha-D-galacturonosyl](n-1)</text>
        <dbReference type="Rhea" id="RHEA:14117"/>
        <dbReference type="Rhea" id="RHEA-COMP:14570"/>
        <dbReference type="Rhea" id="RHEA-COMP:14572"/>
        <dbReference type="ChEBI" id="CHEBI:15377"/>
        <dbReference type="ChEBI" id="CHEBI:58658"/>
        <dbReference type="ChEBI" id="CHEBI:140523"/>
        <dbReference type="EC" id="3.2.1.67"/>
    </reaction>
</comment>
<dbReference type="EC" id="3.2.1.67" evidence="11"/>
<dbReference type="OrthoDB" id="187139at2759"/>
<dbReference type="PANTHER" id="PTHR31736">
    <property type="match status" value="1"/>
</dbReference>
<organism evidence="17">
    <name type="scientific">Verticillium alfalfae (strain VaMs.102 / ATCC MYA-4576 / FGSC 10136)</name>
    <name type="common">Verticillium wilt of alfalfa</name>
    <name type="synonym">Verticillium albo-atrum</name>
    <dbReference type="NCBI Taxonomy" id="526221"/>
    <lineage>
        <taxon>Eukaryota</taxon>
        <taxon>Fungi</taxon>
        <taxon>Dikarya</taxon>
        <taxon>Ascomycota</taxon>
        <taxon>Pezizomycotina</taxon>
        <taxon>Sordariomycetes</taxon>
        <taxon>Hypocreomycetidae</taxon>
        <taxon>Glomerellales</taxon>
        <taxon>Plectosphaerellaceae</taxon>
        <taxon>Verticillium</taxon>
    </lineage>
</organism>
<dbReference type="PANTHER" id="PTHR31736:SF14">
    <property type="entry name" value="EXOPOLYGALACTURONASE X-1-RELATED"/>
    <property type="match status" value="1"/>
</dbReference>
<dbReference type="Pfam" id="PF00295">
    <property type="entry name" value="Glyco_hydro_28"/>
    <property type="match status" value="1"/>
</dbReference>
<evidence type="ECO:0000256" key="15">
    <source>
        <dbReference type="SAM" id="SignalP"/>
    </source>
</evidence>
<evidence type="ECO:0000256" key="13">
    <source>
        <dbReference type="PROSITE-ProRule" id="PRU10052"/>
    </source>
</evidence>
<dbReference type="GeneID" id="9529441"/>
<dbReference type="InterPro" id="IPR011050">
    <property type="entry name" value="Pectin_lyase_fold/virulence"/>
</dbReference>
<evidence type="ECO:0000256" key="7">
    <source>
        <dbReference type="ARBA" id="ARBA00023157"/>
    </source>
</evidence>
<keyword evidence="6 14" id="KW-0378">Hydrolase</keyword>
<reference evidence="17" key="1">
    <citation type="journal article" date="2011" name="PLoS Pathog.">
        <title>Comparative genomics yields insights into niche adaptation of plant vascular wilt pathogens.</title>
        <authorList>
            <person name="Klosterman S.J."/>
            <person name="Subbarao K.V."/>
            <person name="Kang S."/>
            <person name="Veronese P."/>
            <person name="Gold S.E."/>
            <person name="Thomma B.P.H.J."/>
            <person name="Chen Z."/>
            <person name="Henrissat B."/>
            <person name="Lee Y.-H."/>
            <person name="Park J."/>
            <person name="Garcia-Pedrajas M.D."/>
            <person name="Barbara D.J."/>
            <person name="Anchieta A."/>
            <person name="de Jonge R."/>
            <person name="Santhanam P."/>
            <person name="Maruthachalam K."/>
            <person name="Atallah Z."/>
            <person name="Amyotte S.G."/>
            <person name="Paz Z."/>
            <person name="Inderbitzin P."/>
            <person name="Hayes R.J."/>
            <person name="Heiman D.I."/>
            <person name="Young S."/>
            <person name="Zeng Q."/>
            <person name="Engels R."/>
            <person name="Galagan J."/>
            <person name="Cuomo C.A."/>
            <person name="Dobinson K.F."/>
            <person name="Ma L.-J."/>
        </authorList>
    </citation>
    <scope>NUCLEOTIDE SEQUENCE [LARGE SCALE GENOMIC DNA]</scope>
    <source>
        <strain evidence="17">VaMs.102 / ATCC MYA-4576 / FGSC 10136</strain>
    </source>
</reference>
<evidence type="ECO:0000313" key="17">
    <source>
        <dbReference type="Proteomes" id="UP000008698"/>
    </source>
</evidence>
<dbReference type="GO" id="GO:0047911">
    <property type="term" value="F:galacturan 1,4-alpha-galacturonidase activity"/>
    <property type="evidence" value="ECO:0007669"/>
    <property type="project" value="UniProtKB-EC"/>
</dbReference>
<sequence length="375" mass="40439">MLVSVSALSFAWLAAAVQGAVCAAPAKASIVRPNIKAWPLNPGNLHLNSPARSADKVCYVKPSCVGKDDAAAILKAFQQCNNGGTVVLDRNYTIASPLDLTFLNAIDVAITGTINFSDNMTSWADHMSKYAYQDPLHVALRRSNIVVSDLDLRVKSVSKNIAKNTDGWDTYRSDSIVIQNSVINNGDDCVSFKPNSTNIVVQGLQCNGSHGISVGSLGQYIDEFDIVENVYVYNISMANASDGARIKVWPGMYTPFQPTLSGGGGSGYVKNITYDGLFNTNNDWAIELTQCYGQKNLTLCNQYPSNMIIQDVVFKNMWGTTSKSHDPNVGTLVCSAPGLCKNIRAQNITVTPPSGKPAKFICTNLDNSLLDITCS</sequence>
<evidence type="ECO:0000256" key="5">
    <source>
        <dbReference type="ARBA" id="ARBA00022737"/>
    </source>
</evidence>
<keyword evidence="4 15" id="KW-0732">Signal</keyword>
<evidence type="ECO:0000256" key="14">
    <source>
        <dbReference type="RuleBase" id="RU361169"/>
    </source>
</evidence>
<keyword evidence="17" id="KW-1185">Reference proteome</keyword>
<feature type="active site" evidence="13">
    <location>
        <position position="210"/>
    </location>
</feature>
<dbReference type="RefSeq" id="XP_003001388.1">
    <property type="nucleotide sequence ID" value="XM_003001342.1"/>
</dbReference>
<keyword evidence="5" id="KW-0677">Repeat</keyword>
<dbReference type="STRING" id="526221.C9SU12"/>
<evidence type="ECO:0000256" key="4">
    <source>
        <dbReference type="ARBA" id="ARBA00022729"/>
    </source>
</evidence>